<reference evidence="12 13" key="1">
    <citation type="submission" date="2020-08" db="EMBL/GenBank/DDBJ databases">
        <title>Genomic Encyclopedia of Type Strains, Phase IV (KMG-IV): sequencing the most valuable type-strain genomes for metagenomic binning, comparative biology and taxonomic classification.</title>
        <authorList>
            <person name="Goeker M."/>
        </authorList>
    </citation>
    <scope>NUCLEOTIDE SEQUENCE [LARGE SCALE GENOMIC DNA]</scope>
    <source>
        <strain evidence="12 13">DSM 21255</strain>
    </source>
</reference>
<feature type="transmembrane region" description="Helical" evidence="9">
    <location>
        <begin position="247"/>
        <end position="265"/>
    </location>
</feature>
<dbReference type="InterPro" id="IPR036640">
    <property type="entry name" value="ABC1_TM_sf"/>
</dbReference>
<evidence type="ECO:0000256" key="5">
    <source>
        <dbReference type="ARBA" id="ARBA00022741"/>
    </source>
</evidence>
<dbReference type="CDD" id="cd18541">
    <property type="entry name" value="ABC_6TM_TmrB_like"/>
    <property type="match status" value="1"/>
</dbReference>
<keyword evidence="3" id="KW-1003">Cell membrane</keyword>
<evidence type="ECO:0000256" key="6">
    <source>
        <dbReference type="ARBA" id="ARBA00022840"/>
    </source>
</evidence>
<keyword evidence="2" id="KW-0813">Transport</keyword>
<dbReference type="PROSITE" id="PS50929">
    <property type="entry name" value="ABC_TM1F"/>
    <property type="match status" value="1"/>
</dbReference>
<keyword evidence="4 9" id="KW-0812">Transmembrane</keyword>
<keyword evidence="5" id="KW-0547">Nucleotide-binding</keyword>
<dbReference type="Gene3D" id="1.20.1560.10">
    <property type="entry name" value="ABC transporter type 1, transmembrane domain"/>
    <property type="match status" value="1"/>
</dbReference>
<accession>A0A841R098</accession>
<dbReference type="FunFam" id="3.40.50.300:FF:000854">
    <property type="entry name" value="Multidrug ABC transporter ATP-binding protein"/>
    <property type="match status" value="1"/>
</dbReference>
<dbReference type="PANTHER" id="PTHR43394:SF1">
    <property type="entry name" value="ATP-BINDING CASSETTE SUB-FAMILY B MEMBER 10, MITOCHONDRIAL"/>
    <property type="match status" value="1"/>
</dbReference>
<evidence type="ECO:0000256" key="2">
    <source>
        <dbReference type="ARBA" id="ARBA00022448"/>
    </source>
</evidence>
<dbReference type="GO" id="GO:0015421">
    <property type="term" value="F:ABC-type oligopeptide transporter activity"/>
    <property type="evidence" value="ECO:0007669"/>
    <property type="project" value="TreeGrafter"/>
</dbReference>
<dbReference type="PROSITE" id="PS00211">
    <property type="entry name" value="ABC_TRANSPORTER_1"/>
    <property type="match status" value="1"/>
</dbReference>
<dbReference type="GO" id="GO:0016887">
    <property type="term" value="F:ATP hydrolysis activity"/>
    <property type="evidence" value="ECO:0007669"/>
    <property type="project" value="InterPro"/>
</dbReference>
<dbReference type="Gene3D" id="3.40.50.300">
    <property type="entry name" value="P-loop containing nucleotide triphosphate hydrolases"/>
    <property type="match status" value="1"/>
</dbReference>
<protein>
    <submittedName>
        <fullName evidence="12">ATP-binding cassette subfamily B protein</fullName>
    </submittedName>
</protein>
<feature type="transmembrane region" description="Helical" evidence="9">
    <location>
        <begin position="126"/>
        <end position="147"/>
    </location>
</feature>
<evidence type="ECO:0000256" key="8">
    <source>
        <dbReference type="ARBA" id="ARBA00023136"/>
    </source>
</evidence>
<keyword evidence="7 9" id="KW-1133">Transmembrane helix</keyword>
<dbReference type="GO" id="GO:0005524">
    <property type="term" value="F:ATP binding"/>
    <property type="evidence" value="ECO:0007669"/>
    <property type="project" value="UniProtKB-KW"/>
</dbReference>
<dbReference type="SUPFAM" id="SSF90123">
    <property type="entry name" value="ABC transporter transmembrane region"/>
    <property type="match status" value="1"/>
</dbReference>
<feature type="transmembrane region" description="Helical" evidence="9">
    <location>
        <begin position="54"/>
        <end position="74"/>
    </location>
</feature>
<comment type="subcellular location">
    <subcellularLocation>
        <location evidence="1">Cell membrane</location>
        <topology evidence="1">Multi-pass membrane protein</topology>
    </subcellularLocation>
</comment>
<dbReference type="InterPro" id="IPR003439">
    <property type="entry name" value="ABC_transporter-like_ATP-bd"/>
</dbReference>
<feature type="domain" description="ABC transporter" evidence="10">
    <location>
        <begin position="336"/>
        <end position="573"/>
    </location>
</feature>
<keyword evidence="6 12" id="KW-0067">ATP-binding</keyword>
<dbReference type="SMART" id="SM00382">
    <property type="entry name" value="AAA"/>
    <property type="match status" value="1"/>
</dbReference>
<sequence length="576" mass="64743">MNYRQFFKRFLWPHFPVYFLGILLLIAVDVLQLWVPKLLGAAIDDISLGKTHLASYVGNILLLGLAILVCKFGYRLCILGQMRKSEYLMRDAIVKKSIRLPVQFYEKHGPGKIMALLINDVTSIRIAFGLGMLLLVDAIFLNGLALWMMASQITLALAVRVLLPMPLILLAAVLLGRVVRKRFRHVQDLFSNLTEYTQELFLGLPIIKSLVEEASVARYFATLNEENMQGNLSLARVQAVFIPMMRILPMICYAVSLFICGRLVINDEISVGDFVAINGYIGMLIMATMGVGGLIAVMNRALGSYDRLREYFEWPEEQATDDCADHRDSVPAQAKVRAEHLTFTYPEADTPALCDVNLTIPEGAFVGLVGAPGSGKTTFFKLLLRLYNPPAGTLFINDKDVRSYCLEDLRALSGFVPQEQILFSKTVADNITFPAPAQEQDMDYVQQLMDDTAISLSLQDRLQGPSSKLQEAGTDLSGGQRQRIGIARALYKRAPLLLLDDVFSALDFQTAAMIEESILKLRRKYTILFISQRIDALRDADIIFVFKDGHIVEQGTHEELWNRHGEYYVLYHQQEA</sequence>
<evidence type="ECO:0000313" key="13">
    <source>
        <dbReference type="Proteomes" id="UP000591941"/>
    </source>
</evidence>
<dbReference type="GO" id="GO:0005886">
    <property type="term" value="C:plasma membrane"/>
    <property type="evidence" value="ECO:0007669"/>
    <property type="project" value="UniProtKB-SubCell"/>
</dbReference>
<dbReference type="PROSITE" id="PS50893">
    <property type="entry name" value="ABC_TRANSPORTER_2"/>
    <property type="match status" value="1"/>
</dbReference>
<dbReference type="RefSeq" id="WP_159821884.1">
    <property type="nucleotide sequence ID" value="NZ_CABWNB010000001.1"/>
</dbReference>
<dbReference type="Pfam" id="PF00005">
    <property type="entry name" value="ABC_tran"/>
    <property type="match status" value="1"/>
</dbReference>
<dbReference type="SUPFAM" id="SSF52540">
    <property type="entry name" value="P-loop containing nucleoside triphosphate hydrolases"/>
    <property type="match status" value="1"/>
</dbReference>
<evidence type="ECO:0000256" key="4">
    <source>
        <dbReference type="ARBA" id="ARBA00022692"/>
    </source>
</evidence>
<feature type="transmembrane region" description="Helical" evidence="9">
    <location>
        <begin position="153"/>
        <end position="175"/>
    </location>
</feature>
<dbReference type="Proteomes" id="UP000591941">
    <property type="component" value="Unassembled WGS sequence"/>
</dbReference>
<dbReference type="Pfam" id="PF00664">
    <property type="entry name" value="ABC_membrane"/>
    <property type="match status" value="1"/>
</dbReference>
<evidence type="ECO:0000256" key="9">
    <source>
        <dbReference type="SAM" id="Phobius"/>
    </source>
</evidence>
<dbReference type="AlphaFoldDB" id="A0A841R098"/>
<gene>
    <name evidence="12" type="ORF">HNR45_000238</name>
</gene>
<organism evidence="12 13">
    <name type="scientific">Negativicoccus succinicivorans</name>
    <dbReference type="NCBI Taxonomy" id="620903"/>
    <lineage>
        <taxon>Bacteria</taxon>
        <taxon>Bacillati</taxon>
        <taxon>Bacillota</taxon>
        <taxon>Negativicutes</taxon>
        <taxon>Veillonellales</taxon>
        <taxon>Veillonellaceae</taxon>
        <taxon>Negativicoccus</taxon>
    </lineage>
</organism>
<feature type="transmembrane region" description="Helical" evidence="9">
    <location>
        <begin position="12"/>
        <end position="34"/>
    </location>
</feature>
<evidence type="ECO:0000259" key="10">
    <source>
        <dbReference type="PROSITE" id="PS50893"/>
    </source>
</evidence>
<comment type="caution">
    <text evidence="12">The sequence shown here is derived from an EMBL/GenBank/DDBJ whole genome shotgun (WGS) entry which is preliminary data.</text>
</comment>
<dbReference type="OrthoDB" id="9762517at2"/>
<feature type="transmembrane region" description="Helical" evidence="9">
    <location>
        <begin position="277"/>
        <end position="299"/>
    </location>
</feature>
<evidence type="ECO:0000259" key="11">
    <source>
        <dbReference type="PROSITE" id="PS50929"/>
    </source>
</evidence>
<evidence type="ECO:0000256" key="3">
    <source>
        <dbReference type="ARBA" id="ARBA00022475"/>
    </source>
</evidence>
<dbReference type="InterPro" id="IPR017871">
    <property type="entry name" value="ABC_transporter-like_CS"/>
</dbReference>
<name>A0A841R098_9FIRM</name>
<proteinExistence type="predicted"/>
<evidence type="ECO:0000256" key="1">
    <source>
        <dbReference type="ARBA" id="ARBA00004651"/>
    </source>
</evidence>
<dbReference type="InterPro" id="IPR027417">
    <property type="entry name" value="P-loop_NTPase"/>
</dbReference>
<dbReference type="PANTHER" id="PTHR43394">
    <property type="entry name" value="ATP-DEPENDENT PERMEASE MDL1, MITOCHONDRIAL"/>
    <property type="match status" value="1"/>
</dbReference>
<dbReference type="InterPro" id="IPR039421">
    <property type="entry name" value="Type_1_exporter"/>
</dbReference>
<dbReference type="GeneID" id="93485528"/>
<dbReference type="InterPro" id="IPR011527">
    <property type="entry name" value="ABC1_TM_dom"/>
</dbReference>
<dbReference type="InterPro" id="IPR003593">
    <property type="entry name" value="AAA+_ATPase"/>
</dbReference>
<feature type="domain" description="ABC transmembrane type-1" evidence="11">
    <location>
        <begin position="19"/>
        <end position="300"/>
    </location>
</feature>
<keyword evidence="8 9" id="KW-0472">Membrane</keyword>
<keyword evidence="13" id="KW-1185">Reference proteome</keyword>
<dbReference type="EMBL" id="JACHHI010000001">
    <property type="protein sequence ID" value="MBB6477216.1"/>
    <property type="molecule type" value="Genomic_DNA"/>
</dbReference>
<evidence type="ECO:0000256" key="7">
    <source>
        <dbReference type="ARBA" id="ARBA00022989"/>
    </source>
</evidence>
<evidence type="ECO:0000313" key="12">
    <source>
        <dbReference type="EMBL" id="MBB6477216.1"/>
    </source>
</evidence>